<organism evidence="1 2">
    <name type="scientific">Nonomuraea dietziae</name>
    <dbReference type="NCBI Taxonomy" id="65515"/>
    <lineage>
        <taxon>Bacteria</taxon>
        <taxon>Bacillati</taxon>
        <taxon>Actinomycetota</taxon>
        <taxon>Actinomycetes</taxon>
        <taxon>Streptosporangiales</taxon>
        <taxon>Streptosporangiaceae</taxon>
        <taxon>Nonomuraea</taxon>
    </lineage>
</organism>
<dbReference type="EMBL" id="JACIBV010000001">
    <property type="protein sequence ID" value="MBB3731420.1"/>
    <property type="molecule type" value="Genomic_DNA"/>
</dbReference>
<proteinExistence type="predicted"/>
<evidence type="ECO:0000313" key="2">
    <source>
        <dbReference type="Proteomes" id="UP000579945"/>
    </source>
</evidence>
<gene>
    <name evidence="1" type="ORF">FHR33_007280</name>
</gene>
<evidence type="ECO:0000313" key="1">
    <source>
        <dbReference type="EMBL" id="MBB3731420.1"/>
    </source>
</evidence>
<keyword evidence="2" id="KW-1185">Reference proteome</keyword>
<reference evidence="1 2" key="1">
    <citation type="submission" date="2020-08" db="EMBL/GenBank/DDBJ databases">
        <title>Sequencing the genomes of 1000 actinobacteria strains.</title>
        <authorList>
            <person name="Klenk H.-P."/>
        </authorList>
    </citation>
    <scope>NUCLEOTIDE SEQUENCE [LARGE SCALE GENOMIC DNA]</scope>
    <source>
        <strain evidence="1 2">DSM 44320</strain>
    </source>
</reference>
<sequence>MNRSDRELTQDTCISQHVSPLLDTYVPIDWAIATPRADRVRVRAHTCERLPVAYELCQAAGLMFIRRTSRGEGATVVHESPWQRVCEVEELWRRLLEGMAR</sequence>
<dbReference type="Proteomes" id="UP000579945">
    <property type="component" value="Unassembled WGS sequence"/>
</dbReference>
<dbReference type="AlphaFoldDB" id="A0A7W5VD49"/>
<dbReference type="GeneID" id="95393516"/>
<protein>
    <submittedName>
        <fullName evidence="1">Uncharacterized protein</fullName>
    </submittedName>
</protein>
<dbReference type="RefSeq" id="WP_183657427.1">
    <property type="nucleotide sequence ID" value="NZ_JACIBV010000001.1"/>
</dbReference>
<accession>A0A7W5VD49</accession>
<name>A0A7W5VD49_9ACTN</name>
<comment type="caution">
    <text evidence="1">The sequence shown here is derived from an EMBL/GenBank/DDBJ whole genome shotgun (WGS) entry which is preliminary data.</text>
</comment>